<dbReference type="InterPro" id="IPR012317">
    <property type="entry name" value="Poly(ADP-ribose)pol_cat_dom"/>
</dbReference>
<evidence type="ECO:0000259" key="5">
    <source>
        <dbReference type="PROSITE" id="PS51059"/>
    </source>
</evidence>
<dbReference type="EMBL" id="JANQDX010000019">
    <property type="protein sequence ID" value="KAL0905089.1"/>
    <property type="molecule type" value="Genomic_DNA"/>
</dbReference>
<dbReference type="Proteomes" id="UP001552299">
    <property type="component" value="Unassembled WGS sequence"/>
</dbReference>
<dbReference type="PANTHER" id="PTHR32263">
    <property type="entry name" value="INACTIVE POLY [ADP-RIBOSE] POLYMERASE SRO4-RELATED"/>
    <property type="match status" value="1"/>
</dbReference>
<evidence type="ECO:0000313" key="7">
    <source>
        <dbReference type="EMBL" id="KAL0905089.1"/>
    </source>
</evidence>
<evidence type="ECO:0000256" key="3">
    <source>
        <dbReference type="ARBA" id="ARBA00023016"/>
    </source>
</evidence>
<dbReference type="InterPro" id="IPR044964">
    <property type="entry name" value="RCD1/SRO1-5"/>
</dbReference>
<dbReference type="PANTHER" id="PTHR32263:SF12">
    <property type="entry name" value="INACTIVE POLY [ADP-RIBOSE] POLYMERASE SRO4-RELATED"/>
    <property type="match status" value="1"/>
</dbReference>
<feature type="domain" description="PARP catalytic" evidence="5">
    <location>
        <begin position="74"/>
        <end position="301"/>
    </location>
</feature>
<sequence length="375" mass="42209">MDIKQARLHPQDTIAYQNQRRCRLRASLTPFFLTLALRILQLEREREREKGTLIKMNGSVIDDDVVQLNDEASDSESITYESTEMEPLDDRALLHLDEGSDEHSNLKHYFLVSIGSLAERCSVVAIRRLVHCSSAMGRAQIEAFKLYVRALAEKNGGNPNLNMGWYGTSIEGVRKIVKNGFGSDGVPMGGPLGFGLCIYGGSSAANCVLSSVADANGFKYLIFCRVILGKTEQFLPGTKPFGPSSDEFDSCVDDQQFPQKYFIRYSDAKTRVLPLYVLTVQLDTQSKGSLKEIVTRPHSPWISFSKLIYILSKGLSSSKICLIKKFHVKYMERKISREQLVTHLRQTVGDRLLKSIIRKFQERSVFSSTSSTRED</sequence>
<reference evidence="7 8" key="1">
    <citation type="journal article" date="2024" name="Plant Biotechnol. J.">
        <title>Dendrobium thyrsiflorum genome and its molecular insights into genes involved in important horticultural traits.</title>
        <authorList>
            <person name="Chen B."/>
            <person name="Wang J.Y."/>
            <person name="Zheng P.J."/>
            <person name="Li K.L."/>
            <person name="Liang Y.M."/>
            <person name="Chen X.F."/>
            <person name="Zhang C."/>
            <person name="Zhao X."/>
            <person name="He X."/>
            <person name="Zhang G.Q."/>
            <person name="Liu Z.J."/>
            <person name="Xu Q."/>
        </authorList>
    </citation>
    <scope>NUCLEOTIDE SEQUENCE [LARGE SCALE GENOMIC DNA]</scope>
    <source>
        <strain evidence="7">GZMU011</strain>
    </source>
</reference>
<proteinExistence type="predicted"/>
<dbReference type="PROSITE" id="PS51059">
    <property type="entry name" value="PARP_CATALYTIC"/>
    <property type="match status" value="1"/>
</dbReference>
<comment type="caution">
    <text evidence="7">The sequence shown here is derived from an EMBL/GenBank/DDBJ whole genome shotgun (WGS) entry which is preliminary data.</text>
</comment>
<evidence type="ECO:0000256" key="2">
    <source>
        <dbReference type="ARBA" id="ARBA00022473"/>
    </source>
</evidence>
<evidence type="ECO:0000256" key="1">
    <source>
        <dbReference type="ARBA" id="ARBA00004123"/>
    </source>
</evidence>
<keyword evidence="8" id="KW-1185">Reference proteome</keyword>
<dbReference type="Gene3D" id="3.90.228.10">
    <property type="match status" value="1"/>
</dbReference>
<dbReference type="SUPFAM" id="SSF56399">
    <property type="entry name" value="ADP-ribosylation"/>
    <property type="match status" value="1"/>
</dbReference>
<evidence type="ECO:0000259" key="6">
    <source>
        <dbReference type="PROSITE" id="PS51879"/>
    </source>
</evidence>
<dbReference type="AlphaFoldDB" id="A0ABD0TZC5"/>
<accession>A0ABD0TZC5</accession>
<evidence type="ECO:0008006" key="9">
    <source>
        <dbReference type="Google" id="ProtNLM"/>
    </source>
</evidence>
<keyword evidence="2" id="KW-0217">Developmental protein</keyword>
<keyword evidence="4" id="KW-0539">Nucleus</keyword>
<dbReference type="GO" id="GO:0005634">
    <property type="term" value="C:nucleus"/>
    <property type="evidence" value="ECO:0007669"/>
    <property type="project" value="UniProtKB-SubCell"/>
</dbReference>
<evidence type="ECO:0000256" key="4">
    <source>
        <dbReference type="ARBA" id="ARBA00023242"/>
    </source>
</evidence>
<feature type="domain" description="RST" evidence="6">
    <location>
        <begin position="295"/>
        <end position="366"/>
    </location>
</feature>
<organism evidence="7 8">
    <name type="scientific">Dendrobium thyrsiflorum</name>
    <name type="common">Pinecone-like raceme dendrobium</name>
    <name type="synonym">Orchid</name>
    <dbReference type="NCBI Taxonomy" id="117978"/>
    <lineage>
        <taxon>Eukaryota</taxon>
        <taxon>Viridiplantae</taxon>
        <taxon>Streptophyta</taxon>
        <taxon>Embryophyta</taxon>
        <taxon>Tracheophyta</taxon>
        <taxon>Spermatophyta</taxon>
        <taxon>Magnoliopsida</taxon>
        <taxon>Liliopsida</taxon>
        <taxon>Asparagales</taxon>
        <taxon>Orchidaceae</taxon>
        <taxon>Epidendroideae</taxon>
        <taxon>Malaxideae</taxon>
        <taxon>Dendrobiinae</taxon>
        <taxon>Dendrobium</taxon>
    </lineage>
</organism>
<gene>
    <name evidence="7" type="ORF">M5K25_027265</name>
</gene>
<evidence type="ECO:0000313" key="8">
    <source>
        <dbReference type="Proteomes" id="UP001552299"/>
    </source>
</evidence>
<dbReference type="InterPro" id="IPR022003">
    <property type="entry name" value="RST"/>
</dbReference>
<dbReference type="Pfam" id="PF12174">
    <property type="entry name" value="RST"/>
    <property type="match status" value="1"/>
</dbReference>
<name>A0ABD0TZC5_DENTH</name>
<dbReference type="PROSITE" id="PS51879">
    <property type="entry name" value="RST"/>
    <property type="match status" value="1"/>
</dbReference>
<protein>
    <recommendedName>
        <fullName evidence="9">Poly [ADP-ribose] polymerase</fullName>
    </recommendedName>
</protein>
<keyword evidence="3" id="KW-0346">Stress response</keyword>
<comment type="subcellular location">
    <subcellularLocation>
        <location evidence="1">Nucleus</location>
    </subcellularLocation>
</comment>